<evidence type="ECO:0008006" key="2">
    <source>
        <dbReference type="Google" id="ProtNLM"/>
    </source>
</evidence>
<dbReference type="AlphaFoldDB" id="A0A6N3BAX0"/>
<accession>A0A6N3BAX0</accession>
<gene>
    <name evidence="1" type="ORF">ECLFYP2_02173</name>
</gene>
<dbReference type="RefSeq" id="WP_123833533.1">
    <property type="nucleotide sequence ID" value="NZ_CACRTX010000008.1"/>
</dbReference>
<dbReference type="EMBL" id="CACRTX010000008">
    <property type="protein sequence ID" value="VYT99697.1"/>
    <property type="molecule type" value="Genomic_DNA"/>
</dbReference>
<reference evidence="1" key="1">
    <citation type="submission" date="2019-11" db="EMBL/GenBank/DDBJ databases">
        <authorList>
            <person name="Feng L."/>
        </authorList>
    </citation>
    <scope>NUCLEOTIDE SEQUENCE</scope>
    <source>
        <strain evidence="1">ECasseliflavusLFYP2</strain>
    </source>
</reference>
<evidence type="ECO:0000313" key="1">
    <source>
        <dbReference type="EMBL" id="VYT99697.1"/>
    </source>
</evidence>
<organism evidence="1">
    <name type="scientific">Enterococcus casseliflavus</name>
    <name type="common">Enterococcus flavescens</name>
    <dbReference type="NCBI Taxonomy" id="37734"/>
    <lineage>
        <taxon>Bacteria</taxon>
        <taxon>Bacillati</taxon>
        <taxon>Bacillota</taxon>
        <taxon>Bacilli</taxon>
        <taxon>Lactobacillales</taxon>
        <taxon>Enterococcaceae</taxon>
        <taxon>Enterococcus</taxon>
    </lineage>
</organism>
<name>A0A6N3BAX0_ENTCA</name>
<sequence>MNESLHGGVGKAQIKLRTQDFPIKEFVCQHDPLYIRALFLQAKTEFLLLSLDLTSLTESMVYDLKASVYEEFNIPIENIWITVTHTFSAPHLDKSYPIFIKKVKEAVQLSVSRALERVTKLAISTDSVTTSLNCSRNIETPFGWWLGRNDLEYSNHDIRILKIYEIKTDHLLCVLFNGDLPPSVMADSYLEQGGKAVSSDLIGYTCRKLEETVTQTAIFILGAAGDQRPLEKSCEDIVSEECLKRNDLHEAGFKLVETQGDRLYEEICSSLVKPNPIFLPIKAISIYEKKVFLEEKVMPIPTKELKPTKHFDFSKTGRQQELTIAGVSLGSIVLLGIQPEVNSLFGEKLRELVNVQTVFIASMVNGAIKYLPEEKDFERVTYTAMNTQLGRGSSKQFLEEVRRFLKESNLSVDKQIN</sequence>
<protein>
    <recommendedName>
        <fullName evidence="2">Neutral/alkaline non-lysosomal ceramidase N-terminal domain-containing protein</fullName>
    </recommendedName>
</protein>
<proteinExistence type="predicted"/>